<evidence type="ECO:0000313" key="3">
    <source>
        <dbReference type="Proteomes" id="UP000054282"/>
    </source>
</evidence>
<gene>
    <name evidence="2" type="ORF">PFDG_05170</name>
</gene>
<proteinExistence type="predicted"/>
<evidence type="ECO:0000313" key="2">
    <source>
        <dbReference type="EMBL" id="KOB89619.1"/>
    </source>
</evidence>
<protein>
    <submittedName>
        <fullName evidence="2">Uncharacterized protein</fullName>
    </submittedName>
</protein>
<reference evidence="3" key="1">
    <citation type="submission" date="2006-09" db="EMBL/GenBank/DDBJ databases">
        <title>Annotation of Plasmodium falciparum Dd2.</title>
        <authorList>
            <consortium name="The Broad Institute Genome Sequencing Platform"/>
            <person name="Volkman S.K."/>
            <person name="Neafsey D.E."/>
            <person name="Dash A.P."/>
            <person name="Chitnis C.E."/>
            <person name="Hartl D.L."/>
            <person name="Young S.K."/>
            <person name="Zeng Q."/>
            <person name="Koehrsen M."/>
            <person name="Alvarado L."/>
            <person name="Berlin A."/>
            <person name="Borenstein D."/>
            <person name="Chapman S.B."/>
            <person name="Chen Z."/>
            <person name="Engels R."/>
            <person name="Freedman E."/>
            <person name="Gellesch M."/>
            <person name="Goldberg J."/>
            <person name="Griggs A."/>
            <person name="Gujja S."/>
            <person name="Heilman E.R."/>
            <person name="Heiman D.I."/>
            <person name="Howarth C."/>
            <person name="Jen D."/>
            <person name="Larson L."/>
            <person name="Mehta T."/>
            <person name="Neiman D."/>
            <person name="Park D."/>
            <person name="Pearson M."/>
            <person name="Roberts A."/>
            <person name="Saif S."/>
            <person name="Shea T."/>
            <person name="Shenoy N."/>
            <person name="Sisk P."/>
            <person name="Stolte C."/>
            <person name="Sykes S."/>
            <person name="Walk T."/>
            <person name="White J."/>
            <person name="Yandava C."/>
            <person name="Haas B."/>
            <person name="Henn M.R."/>
            <person name="Nusbaum C."/>
            <person name="Birren B."/>
        </authorList>
    </citation>
    <scope>NUCLEOTIDE SEQUENCE [LARGE SCALE GENOMIC DNA]</scope>
</reference>
<dbReference type="AlphaFoldDB" id="A0A0L7M9S4"/>
<name>A0A0L7M9S4_PLAF4</name>
<dbReference type="Proteomes" id="UP000054282">
    <property type="component" value="Unassembled WGS sequence"/>
</dbReference>
<dbReference type="EMBL" id="GG702780">
    <property type="protein sequence ID" value="KOB89619.1"/>
    <property type="molecule type" value="Genomic_DNA"/>
</dbReference>
<organism evidence="2 3">
    <name type="scientific">Plasmodium falciparum (isolate Dd2)</name>
    <dbReference type="NCBI Taxonomy" id="57267"/>
    <lineage>
        <taxon>Eukaryota</taxon>
        <taxon>Sar</taxon>
        <taxon>Alveolata</taxon>
        <taxon>Apicomplexa</taxon>
        <taxon>Aconoidasida</taxon>
        <taxon>Haemosporida</taxon>
        <taxon>Plasmodiidae</taxon>
        <taxon>Plasmodium</taxon>
        <taxon>Plasmodium (Laverania)</taxon>
    </lineage>
</organism>
<dbReference type="KEGG" id="pfd:PFDG_05170"/>
<accession>A0A0L7M9S4</accession>
<evidence type="ECO:0000256" key="1">
    <source>
        <dbReference type="SAM" id="MobiDB-lite"/>
    </source>
</evidence>
<sequence length="65" mass="7586">METELKLDALHKNVKYNENIQNKKRIEGTDIEMLKNMSYKDNNTSTSIRQTEIGYGSTHHPSENF</sequence>
<feature type="region of interest" description="Disordered" evidence="1">
    <location>
        <begin position="42"/>
        <end position="65"/>
    </location>
</feature>
<reference evidence="3" key="2">
    <citation type="submission" date="2006-09" db="EMBL/GenBank/DDBJ databases">
        <title>The genome sequence of Plasmodium falciparum Dd2.</title>
        <authorList>
            <consortium name="The Broad Institute Genome Sequencing Platform"/>
            <person name="Birren B."/>
            <person name="Lander E."/>
            <person name="Galagan J."/>
            <person name="Nusbaum C."/>
            <person name="Devon K."/>
            <person name="Henn M."/>
            <person name="Jaffe D."/>
            <person name="Butler J."/>
            <person name="Alvarez P."/>
            <person name="Gnerre S."/>
            <person name="Grabherr M."/>
            <person name="Kleber M."/>
            <person name="Mauceli E."/>
            <person name="Brockman W."/>
            <person name="MacCallum I.A."/>
            <person name="Rounsley S."/>
            <person name="Young S."/>
            <person name="LaButti K."/>
            <person name="Pushparaj V."/>
            <person name="DeCaprio D."/>
            <person name="Crawford M."/>
            <person name="Koehrsen M."/>
            <person name="Engels R."/>
            <person name="Montgomery P."/>
            <person name="Pearson M."/>
            <person name="Howarth C."/>
            <person name="Larson L."/>
            <person name="Luoma S."/>
            <person name="White J."/>
            <person name="Kodira C."/>
            <person name="Zeng Q."/>
            <person name="O'Leary S."/>
            <person name="Yandava C."/>
            <person name="Alvarado L."/>
            <person name="Wirth D."/>
            <person name="Volkman S."/>
            <person name="Hartl D."/>
        </authorList>
    </citation>
    <scope>NUCLEOTIDE SEQUENCE [LARGE SCALE GENOMIC DNA]</scope>
</reference>